<accession>A0ABV8VXR1</accession>
<reference evidence="3" key="1">
    <citation type="journal article" date="2019" name="Int. J. Syst. Evol. Microbiol.">
        <title>The Global Catalogue of Microorganisms (GCM) 10K type strain sequencing project: providing services to taxonomists for standard genome sequencing and annotation.</title>
        <authorList>
            <consortium name="The Broad Institute Genomics Platform"/>
            <consortium name="The Broad Institute Genome Sequencing Center for Infectious Disease"/>
            <person name="Wu L."/>
            <person name="Ma J."/>
        </authorList>
    </citation>
    <scope>NUCLEOTIDE SEQUENCE [LARGE SCALE GENOMIC DNA]</scope>
    <source>
        <strain evidence="3">KACC 14058</strain>
    </source>
</reference>
<dbReference type="Proteomes" id="UP001595880">
    <property type="component" value="Unassembled WGS sequence"/>
</dbReference>
<proteinExistence type="predicted"/>
<dbReference type="EMBL" id="JBHSDV010000004">
    <property type="protein sequence ID" value="MFC4388755.1"/>
    <property type="molecule type" value="Genomic_DNA"/>
</dbReference>
<name>A0ABV8VXR1_9BACI</name>
<sequence>MRKNKMRRQYRSRSNVTKIIYVLLSFILLVVLYKCTTYLFHPERKVEDVINQFYTLEQTQDFSSSWELFHSSMKEKFDKSTYIQDRSHVFFNHFGVDTFSFTYTKLNELASWKMDDSRETLTGVYEYLVITTYKSKYGNIEMRQNVYLTLENEKWVILWDYNF</sequence>
<evidence type="ECO:0000313" key="3">
    <source>
        <dbReference type="Proteomes" id="UP001595880"/>
    </source>
</evidence>
<keyword evidence="1" id="KW-1133">Transmembrane helix</keyword>
<dbReference type="SUPFAM" id="SSF54427">
    <property type="entry name" value="NTF2-like"/>
    <property type="match status" value="1"/>
</dbReference>
<dbReference type="InterPro" id="IPR032710">
    <property type="entry name" value="NTF2-like_dom_sf"/>
</dbReference>
<keyword evidence="3" id="KW-1185">Reference proteome</keyword>
<dbReference type="RefSeq" id="WP_390200016.1">
    <property type="nucleotide sequence ID" value="NZ_JBHSDV010000004.1"/>
</dbReference>
<evidence type="ECO:0000313" key="2">
    <source>
        <dbReference type="EMBL" id="MFC4388755.1"/>
    </source>
</evidence>
<evidence type="ECO:0000256" key="1">
    <source>
        <dbReference type="SAM" id="Phobius"/>
    </source>
</evidence>
<keyword evidence="1" id="KW-0472">Membrane</keyword>
<feature type="transmembrane region" description="Helical" evidence="1">
    <location>
        <begin position="20"/>
        <end position="40"/>
    </location>
</feature>
<gene>
    <name evidence="2" type="ORF">ACFOZ1_13220</name>
</gene>
<dbReference type="Gene3D" id="3.10.450.100">
    <property type="entry name" value="NTF2-like, domain 1"/>
    <property type="match status" value="1"/>
</dbReference>
<organism evidence="2 3">
    <name type="scientific">Gracilibacillus marinus</name>
    <dbReference type="NCBI Taxonomy" id="630535"/>
    <lineage>
        <taxon>Bacteria</taxon>
        <taxon>Bacillati</taxon>
        <taxon>Bacillota</taxon>
        <taxon>Bacilli</taxon>
        <taxon>Bacillales</taxon>
        <taxon>Bacillaceae</taxon>
        <taxon>Gracilibacillus</taxon>
    </lineage>
</organism>
<comment type="caution">
    <text evidence="2">The sequence shown here is derived from an EMBL/GenBank/DDBJ whole genome shotgun (WGS) entry which is preliminary data.</text>
</comment>
<protein>
    <submittedName>
        <fullName evidence="2">Uncharacterized protein</fullName>
    </submittedName>
</protein>
<keyword evidence="1" id="KW-0812">Transmembrane</keyword>